<evidence type="ECO:0000313" key="2">
    <source>
        <dbReference type="Proteomes" id="UP000011550"/>
    </source>
</evidence>
<dbReference type="EMBL" id="AOLN01000017">
    <property type="protein sequence ID" value="ELZ92971.1"/>
    <property type="molecule type" value="Genomic_DNA"/>
</dbReference>
<keyword evidence="2" id="KW-1185">Reference proteome</keyword>
<proteinExistence type="predicted"/>
<evidence type="ECO:0000313" key="1">
    <source>
        <dbReference type="EMBL" id="ELZ92971.1"/>
    </source>
</evidence>
<dbReference type="AlphaFoldDB" id="M0I852"/>
<dbReference type="Gene3D" id="3.40.50.20">
    <property type="match status" value="1"/>
</dbReference>
<comment type="caution">
    <text evidence="1">The sequence shown here is derived from an EMBL/GenBank/DDBJ whole genome shotgun (WGS) entry which is preliminary data.</text>
</comment>
<protein>
    <recommendedName>
        <fullName evidence="3">ATP-grasp domain-containing protein</fullName>
    </recommendedName>
</protein>
<dbReference type="PANTHER" id="PTHR39217:SF1">
    <property type="entry name" value="GLUTATHIONE SYNTHETASE"/>
    <property type="match status" value="1"/>
</dbReference>
<evidence type="ECO:0008006" key="3">
    <source>
        <dbReference type="Google" id="ProtNLM"/>
    </source>
</evidence>
<dbReference type="Proteomes" id="UP000011550">
    <property type="component" value="Unassembled WGS sequence"/>
</dbReference>
<reference evidence="1 2" key="1">
    <citation type="journal article" date="2014" name="PLoS Genet.">
        <title>Phylogenetically driven sequencing of extremely halophilic archaea reveals strategies for static and dynamic osmo-response.</title>
        <authorList>
            <person name="Becker E.A."/>
            <person name="Seitzer P.M."/>
            <person name="Tritt A."/>
            <person name="Larsen D."/>
            <person name="Krusor M."/>
            <person name="Yao A.I."/>
            <person name="Wu D."/>
            <person name="Madern D."/>
            <person name="Eisen J.A."/>
            <person name="Darling A.E."/>
            <person name="Facciotti M.T."/>
        </authorList>
    </citation>
    <scope>NUCLEOTIDE SEQUENCE [LARGE SCALE GENOMIC DNA]</scope>
    <source>
        <strain evidence="1 2">ATCC BAA-1512</strain>
    </source>
</reference>
<dbReference type="SUPFAM" id="SSF56059">
    <property type="entry name" value="Glutathione synthetase ATP-binding domain-like"/>
    <property type="match status" value="1"/>
</dbReference>
<dbReference type="GO" id="GO:0005524">
    <property type="term" value="F:ATP binding"/>
    <property type="evidence" value="ECO:0007669"/>
    <property type="project" value="InterPro"/>
</dbReference>
<dbReference type="Gene3D" id="3.30.470.20">
    <property type="entry name" value="ATP-grasp fold, B domain"/>
    <property type="match status" value="1"/>
</dbReference>
<dbReference type="Gene3D" id="3.30.1490.20">
    <property type="entry name" value="ATP-grasp fold, A domain"/>
    <property type="match status" value="1"/>
</dbReference>
<gene>
    <name evidence="1" type="ORF">C440_12659</name>
</gene>
<accession>M0I852</accession>
<dbReference type="InterPro" id="IPR013815">
    <property type="entry name" value="ATP_grasp_subdomain_1"/>
</dbReference>
<dbReference type="InterPro" id="IPR053191">
    <property type="entry name" value="DcsG_Biosynth_Enzyme"/>
</dbReference>
<dbReference type="PANTHER" id="PTHR39217">
    <property type="match status" value="1"/>
</dbReference>
<name>M0I852_9EURY</name>
<sequence length="326" mass="36000">MLVNSFVHTRPSVGAVKTSASTVADGTFIDSHTSPIVVTTIALATCEDLPSLVADDTSFVAALRDRGVTAEPVVWSDESVDWGDYDAVVVRSIWDYYKRPEQFSAWIETLASADCDVWNHSDVLRWNSHKCYLRDLAARGVSTLPTEYVEQGDDASLEAIFDDRGWDELVVKPAVSAGAFETKRISRDAAAAEQSWFDDLVRRNDVLVQAFVADITDGEWSLVFFGGEYSHAVVKRPEAGDYRVQEKHGGSVNVETPSDGLLEQAARVVDAVTAEVGAKPLYARVDGVERDGDFRLLEVELIEPELFFRVDSEAGDRFAETILERV</sequence>
<dbReference type="PATRIC" id="fig|662479.7.peg.2563"/>
<organism evidence="1 2">
    <name type="scientific">Haloferax mucosum ATCC BAA-1512</name>
    <dbReference type="NCBI Taxonomy" id="662479"/>
    <lineage>
        <taxon>Archaea</taxon>
        <taxon>Methanobacteriati</taxon>
        <taxon>Methanobacteriota</taxon>
        <taxon>Stenosarchaea group</taxon>
        <taxon>Halobacteria</taxon>
        <taxon>Halobacteriales</taxon>
        <taxon>Haloferacaceae</taxon>
        <taxon>Haloferax</taxon>
    </lineage>
</organism>
<dbReference type="STRING" id="662479.C440_12659"/>